<keyword evidence="1" id="KW-0479">Metal-binding</keyword>
<evidence type="ECO:0000313" key="5">
    <source>
        <dbReference type="EMBL" id="KAJ3641264.1"/>
    </source>
</evidence>
<evidence type="ECO:0000259" key="4">
    <source>
        <dbReference type="Pfam" id="PF04500"/>
    </source>
</evidence>
<keyword evidence="3" id="KW-0862">Zinc</keyword>
<dbReference type="Proteomes" id="UP001168821">
    <property type="component" value="Unassembled WGS sequence"/>
</dbReference>
<proteinExistence type="predicted"/>
<keyword evidence="6" id="KW-1185">Reference proteome</keyword>
<evidence type="ECO:0000256" key="3">
    <source>
        <dbReference type="ARBA" id="ARBA00022833"/>
    </source>
</evidence>
<dbReference type="GO" id="GO:0008270">
    <property type="term" value="F:zinc ion binding"/>
    <property type="evidence" value="ECO:0007669"/>
    <property type="project" value="UniProtKB-KW"/>
</dbReference>
<comment type="caution">
    <text evidence="5">The sequence shown here is derived from an EMBL/GenBank/DDBJ whole genome shotgun (WGS) entry which is preliminary data.</text>
</comment>
<dbReference type="AlphaFoldDB" id="A0AA38HU69"/>
<sequence>MQSKTMWKCASYGKTSCKSRLHTTGRRVLVNKVAHNHLPILREEDLTDMISQVVYISHIRSLQRVRLSDIIFFIPGNKNPKLVLHCYDYIINRKKQNKTLWICASYAKTNCKSRILTTGRQVYEQPAVASRYYHVQEESLVLGFDLAVLERLSLIYFDMGTKHPKIIMEDFEYLMLRKKVEETVWICKKYFHPITERCKVRVVTSQRMAYIYGLHNHLPCLKSQRHKDLLPQLVTIVRRS</sequence>
<gene>
    <name evidence="5" type="ORF">Zmor_027778</name>
</gene>
<dbReference type="Pfam" id="PF04500">
    <property type="entry name" value="FLYWCH"/>
    <property type="match status" value="3"/>
</dbReference>
<dbReference type="InterPro" id="IPR007588">
    <property type="entry name" value="Znf_FLYWCH"/>
</dbReference>
<dbReference type="Gene3D" id="2.20.25.240">
    <property type="match status" value="3"/>
</dbReference>
<feature type="domain" description="FLYWCH-type" evidence="4">
    <location>
        <begin position="2"/>
        <end position="37"/>
    </location>
</feature>
<protein>
    <recommendedName>
        <fullName evidence="4">FLYWCH-type domain-containing protein</fullName>
    </recommendedName>
</protein>
<dbReference type="EMBL" id="JALNTZ010000009">
    <property type="protein sequence ID" value="KAJ3641264.1"/>
    <property type="molecule type" value="Genomic_DNA"/>
</dbReference>
<evidence type="ECO:0000313" key="6">
    <source>
        <dbReference type="Proteomes" id="UP001168821"/>
    </source>
</evidence>
<evidence type="ECO:0000256" key="2">
    <source>
        <dbReference type="ARBA" id="ARBA00022771"/>
    </source>
</evidence>
<organism evidence="5 6">
    <name type="scientific">Zophobas morio</name>
    <dbReference type="NCBI Taxonomy" id="2755281"/>
    <lineage>
        <taxon>Eukaryota</taxon>
        <taxon>Metazoa</taxon>
        <taxon>Ecdysozoa</taxon>
        <taxon>Arthropoda</taxon>
        <taxon>Hexapoda</taxon>
        <taxon>Insecta</taxon>
        <taxon>Pterygota</taxon>
        <taxon>Neoptera</taxon>
        <taxon>Endopterygota</taxon>
        <taxon>Coleoptera</taxon>
        <taxon>Polyphaga</taxon>
        <taxon>Cucujiformia</taxon>
        <taxon>Tenebrionidae</taxon>
        <taxon>Zophobas</taxon>
    </lineage>
</organism>
<name>A0AA38HU69_9CUCU</name>
<evidence type="ECO:0000256" key="1">
    <source>
        <dbReference type="ARBA" id="ARBA00022723"/>
    </source>
</evidence>
<reference evidence="5" key="1">
    <citation type="journal article" date="2023" name="G3 (Bethesda)">
        <title>Whole genome assemblies of Zophobas morio and Tenebrio molitor.</title>
        <authorList>
            <person name="Kaur S."/>
            <person name="Stinson S.A."/>
            <person name="diCenzo G.C."/>
        </authorList>
    </citation>
    <scope>NUCLEOTIDE SEQUENCE</scope>
    <source>
        <strain evidence="5">QUZm001</strain>
    </source>
</reference>
<accession>A0AA38HU69</accession>
<feature type="domain" description="FLYWCH-type" evidence="4">
    <location>
        <begin position="76"/>
        <end position="120"/>
    </location>
</feature>
<feature type="domain" description="FLYWCH-type" evidence="4">
    <location>
        <begin position="162"/>
        <end position="217"/>
    </location>
</feature>
<keyword evidence="2" id="KW-0863">Zinc-finger</keyword>